<organism evidence="2 3">
    <name type="scientific">Heterodera trifolii</name>
    <dbReference type="NCBI Taxonomy" id="157864"/>
    <lineage>
        <taxon>Eukaryota</taxon>
        <taxon>Metazoa</taxon>
        <taxon>Ecdysozoa</taxon>
        <taxon>Nematoda</taxon>
        <taxon>Chromadorea</taxon>
        <taxon>Rhabditida</taxon>
        <taxon>Tylenchina</taxon>
        <taxon>Tylenchomorpha</taxon>
        <taxon>Tylenchoidea</taxon>
        <taxon>Heteroderidae</taxon>
        <taxon>Heteroderinae</taxon>
        <taxon>Heterodera</taxon>
    </lineage>
</organism>
<proteinExistence type="predicted"/>
<sequence length="131" mass="14413">MRFFYLIDYAAEENVVTKGCGPGNEDFRLFVLIAIADPQQPCSSQSLRVPNARDCIRNAYKKVAPGLLEQSGAELFRPGTGTSVSGSGSSSASTHLSRAKRPDREKGKLKIVRHVGQKYDPNCQTRDQLLK</sequence>
<feature type="region of interest" description="Disordered" evidence="1">
    <location>
        <begin position="74"/>
        <end position="117"/>
    </location>
</feature>
<comment type="caution">
    <text evidence="2">The sequence shown here is derived from an EMBL/GenBank/DDBJ whole genome shotgun (WGS) entry which is preliminary data.</text>
</comment>
<protein>
    <submittedName>
        <fullName evidence="2">Uncharacterized protein</fullName>
    </submittedName>
</protein>
<evidence type="ECO:0000313" key="2">
    <source>
        <dbReference type="EMBL" id="KAL3069095.1"/>
    </source>
</evidence>
<keyword evidence="3" id="KW-1185">Reference proteome</keyword>
<accession>A0ABD2HUP0</accession>
<dbReference type="Proteomes" id="UP001620626">
    <property type="component" value="Unassembled WGS sequence"/>
</dbReference>
<feature type="compositionally biased region" description="Low complexity" evidence="1">
    <location>
        <begin position="79"/>
        <end position="94"/>
    </location>
</feature>
<gene>
    <name evidence="2" type="ORF">niasHT_034325</name>
</gene>
<dbReference type="AlphaFoldDB" id="A0ABD2HUP0"/>
<dbReference type="EMBL" id="JBICBT010001397">
    <property type="protein sequence ID" value="KAL3069095.1"/>
    <property type="molecule type" value="Genomic_DNA"/>
</dbReference>
<evidence type="ECO:0000313" key="3">
    <source>
        <dbReference type="Proteomes" id="UP001620626"/>
    </source>
</evidence>
<name>A0ABD2HUP0_9BILA</name>
<reference evidence="2 3" key="1">
    <citation type="submission" date="2024-10" db="EMBL/GenBank/DDBJ databases">
        <authorList>
            <person name="Kim D."/>
        </authorList>
    </citation>
    <scope>NUCLEOTIDE SEQUENCE [LARGE SCALE GENOMIC DNA]</scope>
    <source>
        <strain evidence="2">BH-2024</strain>
    </source>
</reference>
<evidence type="ECO:0000256" key="1">
    <source>
        <dbReference type="SAM" id="MobiDB-lite"/>
    </source>
</evidence>